<feature type="compositionally biased region" description="Low complexity" evidence="2">
    <location>
        <begin position="11"/>
        <end position="27"/>
    </location>
</feature>
<evidence type="ECO:0000256" key="2">
    <source>
        <dbReference type="SAM" id="MobiDB-lite"/>
    </source>
</evidence>
<reference evidence="3" key="1">
    <citation type="submission" date="2021-06" db="EMBL/GenBank/DDBJ databases">
        <authorList>
            <person name="Hodson N. C."/>
            <person name="Mongue J. A."/>
            <person name="Jaron S. K."/>
        </authorList>
    </citation>
    <scope>NUCLEOTIDE SEQUENCE</scope>
</reference>
<organism evidence="3 4">
    <name type="scientific">Allacma fusca</name>
    <dbReference type="NCBI Taxonomy" id="39272"/>
    <lineage>
        <taxon>Eukaryota</taxon>
        <taxon>Metazoa</taxon>
        <taxon>Ecdysozoa</taxon>
        <taxon>Arthropoda</taxon>
        <taxon>Hexapoda</taxon>
        <taxon>Collembola</taxon>
        <taxon>Symphypleona</taxon>
        <taxon>Sminthuridae</taxon>
        <taxon>Allacma</taxon>
    </lineage>
</organism>
<accession>A0A8J2KA03</accession>
<proteinExistence type="predicted"/>
<gene>
    <name evidence="3" type="ORF">AFUS01_LOCUS24477</name>
</gene>
<dbReference type="InterPro" id="IPR004244">
    <property type="entry name" value="Transposase_22"/>
</dbReference>
<dbReference type="OrthoDB" id="6629429at2759"/>
<evidence type="ECO:0000313" key="3">
    <source>
        <dbReference type="EMBL" id="CAG7785881.1"/>
    </source>
</evidence>
<feature type="compositionally biased region" description="Basic and acidic residues" evidence="2">
    <location>
        <begin position="37"/>
        <end position="46"/>
    </location>
</feature>
<evidence type="ECO:0000313" key="4">
    <source>
        <dbReference type="Proteomes" id="UP000708208"/>
    </source>
</evidence>
<comment type="caution">
    <text evidence="3">The sequence shown here is derived from an EMBL/GenBank/DDBJ whole genome shotgun (WGS) entry which is preliminary data.</text>
</comment>
<sequence length="260" mass="29989">MSCIKHSPKATTTNSNGGTPTGQNTSPINNVAGAGKRRNEEEINDGEIKKAKNQETHLKKDSMSIPLDRMEKMENKITANITRKLESVEANLQGRLEVLEARVDKLEEENSSLNHQIMTCKKENEYLQKKVHTVEGRLDKLFRRNNLMFFGIIEAEGETREQLHENIQRILRNDLEIDDVFIEYAYRIKKSTGFKYSRAVKVTFAGLSERETVLQNRKLLKNKRISIYINPNLSKEDSVKAKFQRELRKKKPGESIEDIQ</sequence>
<feature type="coiled-coil region" evidence="1">
    <location>
        <begin position="89"/>
        <end position="123"/>
    </location>
</feature>
<protein>
    <submittedName>
        <fullName evidence="3">Uncharacterized protein</fullName>
    </submittedName>
</protein>
<dbReference type="AlphaFoldDB" id="A0A8J2KA03"/>
<name>A0A8J2KA03_9HEXA</name>
<keyword evidence="1" id="KW-0175">Coiled coil</keyword>
<dbReference type="EMBL" id="CAJVCH010306217">
    <property type="protein sequence ID" value="CAG7785881.1"/>
    <property type="molecule type" value="Genomic_DNA"/>
</dbReference>
<dbReference type="PANTHER" id="PTHR11505">
    <property type="entry name" value="L1 TRANSPOSABLE ELEMENT-RELATED"/>
    <property type="match status" value="1"/>
</dbReference>
<evidence type="ECO:0000256" key="1">
    <source>
        <dbReference type="SAM" id="Coils"/>
    </source>
</evidence>
<feature type="region of interest" description="Disordered" evidence="2">
    <location>
        <begin position="1"/>
        <end position="46"/>
    </location>
</feature>
<keyword evidence="4" id="KW-1185">Reference proteome</keyword>
<dbReference type="Proteomes" id="UP000708208">
    <property type="component" value="Unassembled WGS sequence"/>
</dbReference>